<feature type="compositionally biased region" description="Acidic residues" evidence="7">
    <location>
        <begin position="29"/>
        <end position="43"/>
    </location>
</feature>
<dbReference type="PANTHER" id="PTHR18841">
    <property type="entry name" value="VITELLINE MEMBRANE OUTER LAYER PROTEIN I-RELATED"/>
    <property type="match status" value="1"/>
</dbReference>
<keyword evidence="6" id="KW-0245">EGF-like domain</keyword>
<dbReference type="PANTHER" id="PTHR18841:SF0">
    <property type="entry name" value="VITELLINE MEMBRANE OUTER LAYER 1 HOMOLOG A-RELATED"/>
    <property type="match status" value="1"/>
</dbReference>
<feature type="region of interest" description="Disordered" evidence="7">
    <location>
        <begin position="28"/>
        <end position="47"/>
    </location>
</feature>
<dbReference type="InterPro" id="IPR036706">
    <property type="entry name" value="VOMI_sf"/>
</dbReference>
<protein>
    <submittedName>
        <fullName evidence="11">MAC/Perforin domain containing protein</fullName>
    </submittedName>
</protein>
<dbReference type="PROSITE" id="PS00279">
    <property type="entry name" value="MACPF_1"/>
    <property type="match status" value="1"/>
</dbReference>
<dbReference type="SUPFAM" id="SSF51092">
    <property type="entry name" value="Vitelline membrane outer protein-I (VMO-I)"/>
    <property type="match status" value="1"/>
</dbReference>
<feature type="signal peptide" evidence="8">
    <location>
        <begin position="1"/>
        <end position="19"/>
    </location>
</feature>
<name>A0A0N9HKY8_9CNID</name>
<dbReference type="Pfam" id="PF03762">
    <property type="entry name" value="VOMI"/>
    <property type="match status" value="1"/>
</dbReference>
<dbReference type="InterPro" id="IPR005515">
    <property type="entry name" value="VOMI"/>
</dbReference>
<organism evidence="11">
    <name type="scientific">Rhopilema esculentum</name>
    <dbReference type="NCBI Taxonomy" id="499914"/>
    <lineage>
        <taxon>Eukaryota</taxon>
        <taxon>Metazoa</taxon>
        <taxon>Cnidaria</taxon>
        <taxon>Scyphozoa</taxon>
        <taxon>Rhizostomeae</taxon>
        <taxon>Rhizostomatidae</taxon>
        <taxon>Rhopilema</taxon>
    </lineage>
</organism>
<reference evidence="11" key="1">
    <citation type="submission" date="2015-04" db="EMBL/GenBank/DDBJ databases">
        <authorList>
            <person name="Syromyatnikov M.Y."/>
            <person name="Popov V.N."/>
        </authorList>
    </citation>
    <scope>NUCLEOTIDE SEQUENCE</scope>
</reference>
<dbReference type="PROSITE" id="PS50026">
    <property type="entry name" value="EGF_3"/>
    <property type="match status" value="1"/>
</dbReference>
<evidence type="ECO:0000256" key="1">
    <source>
        <dbReference type="ARBA" id="ARBA00004370"/>
    </source>
</evidence>
<evidence type="ECO:0000256" key="6">
    <source>
        <dbReference type="PROSITE-ProRule" id="PRU00076"/>
    </source>
</evidence>
<proteinExistence type="evidence at transcript level"/>
<dbReference type="AlphaFoldDB" id="A0A0N9HKY8"/>
<evidence type="ECO:0000256" key="3">
    <source>
        <dbReference type="ARBA" id="ARBA00022525"/>
    </source>
</evidence>
<feature type="chain" id="PRO_5006035266" evidence="8">
    <location>
        <begin position="20"/>
        <end position="613"/>
    </location>
</feature>
<evidence type="ECO:0000256" key="7">
    <source>
        <dbReference type="SAM" id="MobiDB-lite"/>
    </source>
</evidence>
<dbReference type="GO" id="GO:0016020">
    <property type="term" value="C:membrane"/>
    <property type="evidence" value="ECO:0007669"/>
    <property type="project" value="UniProtKB-SubCell"/>
</dbReference>
<evidence type="ECO:0000256" key="4">
    <source>
        <dbReference type="ARBA" id="ARBA00023136"/>
    </source>
</evidence>
<evidence type="ECO:0000259" key="10">
    <source>
        <dbReference type="PROSITE" id="PS51412"/>
    </source>
</evidence>
<dbReference type="Pfam" id="PF01823">
    <property type="entry name" value="MACPF"/>
    <property type="match status" value="1"/>
</dbReference>
<dbReference type="InterPro" id="IPR020864">
    <property type="entry name" value="MACPF"/>
</dbReference>
<dbReference type="PROSITE" id="PS51412">
    <property type="entry name" value="MACPF_2"/>
    <property type="match status" value="1"/>
</dbReference>
<keyword evidence="4" id="KW-0472">Membrane</keyword>
<keyword evidence="8" id="KW-0732">Signal</keyword>
<keyword evidence="5" id="KW-1015">Disulfide bond</keyword>
<feature type="domain" description="EGF-like" evidence="9">
    <location>
        <begin position="374"/>
        <end position="419"/>
    </location>
</feature>
<evidence type="ECO:0000313" key="11">
    <source>
        <dbReference type="EMBL" id="ALG02157.1"/>
    </source>
</evidence>
<evidence type="ECO:0000256" key="5">
    <source>
        <dbReference type="ARBA" id="ARBA00023157"/>
    </source>
</evidence>
<evidence type="ECO:0000259" key="9">
    <source>
        <dbReference type="PROSITE" id="PS50026"/>
    </source>
</evidence>
<keyword evidence="3" id="KW-0964">Secreted</keyword>
<dbReference type="SMART" id="SM00457">
    <property type="entry name" value="MACPF"/>
    <property type="match status" value="1"/>
</dbReference>
<comment type="caution">
    <text evidence="6">Lacks conserved residue(s) required for the propagation of feature annotation.</text>
</comment>
<feature type="domain" description="MACPF" evidence="10">
    <location>
        <begin position="42"/>
        <end position="361"/>
    </location>
</feature>
<dbReference type="Gene3D" id="2.100.10.20">
    <property type="entry name" value="Vitelline membrane outer layer protein I (VOMI)"/>
    <property type="match status" value="1"/>
</dbReference>
<gene>
    <name evidence="11" type="primary">PFT-2</name>
</gene>
<dbReference type="InterPro" id="IPR000742">
    <property type="entry name" value="EGF"/>
</dbReference>
<dbReference type="Gene3D" id="2.10.25.10">
    <property type="entry name" value="Laminin"/>
    <property type="match status" value="1"/>
</dbReference>
<evidence type="ECO:0000256" key="8">
    <source>
        <dbReference type="SAM" id="SignalP"/>
    </source>
</evidence>
<comment type="subcellular location">
    <subcellularLocation>
        <location evidence="1">Membrane</location>
    </subcellularLocation>
    <subcellularLocation>
        <location evidence="2">Secreted</location>
    </subcellularLocation>
</comment>
<evidence type="ECO:0000256" key="2">
    <source>
        <dbReference type="ARBA" id="ARBA00004613"/>
    </source>
</evidence>
<dbReference type="GO" id="GO:0005615">
    <property type="term" value="C:extracellular space"/>
    <property type="evidence" value="ECO:0007669"/>
    <property type="project" value="TreeGrafter"/>
</dbReference>
<dbReference type="EMBL" id="KR085977">
    <property type="protein sequence ID" value="ALG02157.1"/>
    <property type="molecule type" value="mRNA"/>
</dbReference>
<dbReference type="InterPro" id="IPR020863">
    <property type="entry name" value="MACPF_CS"/>
</dbReference>
<accession>A0A0N9HKY8</accession>
<sequence length="613" mass="68776">MGRCIVLLLCLVAASFVFAEDIKIKTTEDSNDDDEENVEVSGDELEKRGDQTMSNIGYLFKGYNIIEGNPMDPTRFDPGFKAKIFEATYEKDRRTDDQQYKIPDNVDLDEKESCSSSFSAETVMTKSDYQRSLLAKASASGSAQIKVVKASFSASAEYSKTSKILQSNDKSIIKTEATCIVYEARVQTGTPPKFTSNFLETVKLLGRGQNDYGRFLDTFGTHFVESVDMGARYAKLQVISKETQEKLHENGIDIKLAAEASAAGIGSVKTDNQFKTSKKNSETFENSVEKTETVTIGSKPPSDGKQETWIAESVRSPLPIFYQLRSIVDIFSSAYFKDASVDYAKINRELSQFMQGYCDQLKMNRLPDAECNGPPKGCRGGSQCSVNAICTDDNNGDDEEQLYDCKCKSGYKGDGKICQRSLEWTPTEEIEQDENKGIWGTWGTMDYCKDGIFANGYLLKAEQKRGIKDDSGANAVCLACDEQQVCSNKGPRGVWSDMYRCPRGSFLSGWRQNVEDPRRWGLLKDDTALDNVEYKCRDLITWKETERMKGQGIERGRWSRFTECPRGQFICGIKTRVESPGGDDTALNDIKHNCCKPIMKKKKAKKTRYIIRK</sequence>
<dbReference type="PROSITE" id="PS01186">
    <property type="entry name" value="EGF_2"/>
    <property type="match status" value="1"/>
</dbReference>